<reference evidence="1" key="1">
    <citation type="submission" date="2021-04" db="EMBL/GenBank/DDBJ databases">
        <title>Whole genome sequencing of Enterococci isolates from hospitalized patients.</title>
        <authorList>
            <person name="Ogoti B.M."/>
            <person name="Onyambu F.G."/>
        </authorList>
    </citation>
    <scope>NUCLEOTIDE SEQUENCE</scope>
    <source>
        <strain evidence="1">242</strain>
    </source>
</reference>
<dbReference type="AlphaFoldDB" id="A0A941FIY6"/>
<evidence type="ECO:0000313" key="2">
    <source>
        <dbReference type="Proteomes" id="UP000680045"/>
    </source>
</evidence>
<dbReference type="EMBL" id="JAGTPW010000025">
    <property type="protein sequence ID" value="MBR8645080.1"/>
    <property type="molecule type" value="Genomic_DNA"/>
</dbReference>
<evidence type="ECO:0000313" key="1">
    <source>
        <dbReference type="EMBL" id="MBR8645080.1"/>
    </source>
</evidence>
<proteinExistence type="predicted"/>
<organism evidence="1 2">
    <name type="scientific">Peribacillus frigoritolerans</name>
    <dbReference type="NCBI Taxonomy" id="450367"/>
    <lineage>
        <taxon>Bacteria</taxon>
        <taxon>Bacillati</taxon>
        <taxon>Bacillota</taxon>
        <taxon>Bacilli</taxon>
        <taxon>Bacillales</taxon>
        <taxon>Bacillaceae</taxon>
        <taxon>Peribacillus</taxon>
    </lineage>
</organism>
<name>A0A941FIY6_9BACI</name>
<dbReference type="Proteomes" id="UP000680045">
    <property type="component" value="Unassembled WGS sequence"/>
</dbReference>
<gene>
    <name evidence="1" type="ORF">KEH51_14930</name>
</gene>
<accession>A0A941FIY6</accession>
<protein>
    <submittedName>
        <fullName evidence="1">Uncharacterized protein</fullName>
    </submittedName>
</protein>
<sequence length="55" mass="6048">MADNILHGFAIVYFLYSNYLDAGNPGAKGLNADEAGWMLSIMQLAVINQHSLCQF</sequence>
<comment type="caution">
    <text evidence="1">The sequence shown here is derived from an EMBL/GenBank/DDBJ whole genome shotgun (WGS) entry which is preliminary data.</text>
</comment>